<organism evidence="1 2">
    <name type="scientific">Lithocarpus litseifolius</name>
    <dbReference type="NCBI Taxonomy" id="425828"/>
    <lineage>
        <taxon>Eukaryota</taxon>
        <taxon>Viridiplantae</taxon>
        <taxon>Streptophyta</taxon>
        <taxon>Embryophyta</taxon>
        <taxon>Tracheophyta</taxon>
        <taxon>Spermatophyta</taxon>
        <taxon>Magnoliopsida</taxon>
        <taxon>eudicotyledons</taxon>
        <taxon>Gunneridae</taxon>
        <taxon>Pentapetalae</taxon>
        <taxon>rosids</taxon>
        <taxon>fabids</taxon>
        <taxon>Fagales</taxon>
        <taxon>Fagaceae</taxon>
        <taxon>Lithocarpus</taxon>
    </lineage>
</organism>
<dbReference type="PANTHER" id="PTHR33484">
    <property type="entry name" value="BNAC07G33360D PROTEIN"/>
    <property type="match status" value="1"/>
</dbReference>
<sequence length="140" mass="15807">MASQAEANLVKTGKEGFALLDEYYGRSRRPSIHHRSQVPKKQPEMMIVCKMPAPVINGGTLVKDLTNEKANLVKAGLEGFALLEEYYGRPRKAERQYFHQGSHQVFKKQPEINSKMAAEIYGGIVITEYKANRYGTGLKY</sequence>
<comment type="caution">
    <text evidence="1">The sequence shown here is derived from an EMBL/GenBank/DDBJ whole genome shotgun (WGS) entry which is preliminary data.</text>
</comment>
<dbReference type="Proteomes" id="UP001459277">
    <property type="component" value="Unassembled WGS sequence"/>
</dbReference>
<gene>
    <name evidence="1" type="ORF">SO802_027198</name>
</gene>
<accession>A0AAW2C2Q5</accession>
<reference evidence="1 2" key="1">
    <citation type="submission" date="2024-01" db="EMBL/GenBank/DDBJ databases">
        <title>A telomere-to-telomere, gap-free genome of sweet tea (Lithocarpus litseifolius).</title>
        <authorList>
            <person name="Zhou J."/>
        </authorList>
    </citation>
    <scope>NUCLEOTIDE SEQUENCE [LARGE SCALE GENOMIC DNA]</scope>
    <source>
        <strain evidence="1">Zhou-2022a</strain>
        <tissue evidence="1">Leaf</tissue>
    </source>
</reference>
<dbReference type="EMBL" id="JAZDWU010000009">
    <property type="protein sequence ID" value="KAK9992213.1"/>
    <property type="molecule type" value="Genomic_DNA"/>
</dbReference>
<keyword evidence="2" id="KW-1185">Reference proteome</keyword>
<evidence type="ECO:0000313" key="1">
    <source>
        <dbReference type="EMBL" id="KAK9992213.1"/>
    </source>
</evidence>
<evidence type="ECO:0000313" key="2">
    <source>
        <dbReference type="Proteomes" id="UP001459277"/>
    </source>
</evidence>
<dbReference type="AlphaFoldDB" id="A0AAW2C2Q5"/>
<name>A0AAW2C2Q5_9ROSI</name>
<dbReference type="PANTHER" id="PTHR33484:SF12">
    <property type="entry name" value="AP2_ERF DOMAIN-CONTAINING PROTEIN"/>
    <property type="match status" value="1"/>
</dbReference>
<protein>
    <submittedName>
        <fullName evidence="1">Uncharacterized protein</fullName>
    </submittedName>
</protein>
<proteinExistence type="predicted"/>